<dbReference type="SMART" id="SM00345">
    <property type="entry name" value="HTH_GNTR"/>
    <property type="match status" value="1"/>
</dbReference>
<dbReference type="PANTHER" id="PTHR44846">
    <property type="entry name" value="MANNOSYL-D-GLYCERATE TRANSPORT/METABOLISM SYSTEM REPRESSOR MNGR-RELATED"/>
    <property type="match status" value="1"/>
</dbReference>
<feature type="domain" description="HTH gntR-type" evidence="4">
    <location>
        <begin position="1"/>
        <end position="65"/>
    </location>
</feature>
<keyword evidence="2" id="KW-0238">DNA-binding</keyword>
<dbReference type="InterPro" id="IPR000524">
    <property type="entry name" value="Tscrpt_reg_HTH_GntR"/>
</dbReference>
<reference evidence="6" key="1">
    <citation type="journal article" date="2019" name="Int. J. Syst. Evol. Microbiol.">
        <title>The Global Catalogue of Microorganisms (GCM) 10K type strain sequencing project: providing services to taxonomists for standard genome sequencing and annotation.</title>
        <authorList>
            <consortium name="The Broad Institute Genomics Platform"/>
            <consortium name="The Broad Institute Genome Sequencing Center for Infectious Disease"/>
            <person name="Wu L."/>
            <person name="Ma J."/>
        </authorList>
    </citation>
    <scope>NUCLEOTIDE SEQUENCE [LARGE SCALE GENOMIC DNA]</scope>
    <source>
        <strain evidence="6">CCM 8904</strain>
    </source>
</reference>
<organism evidence="5 6">
    <name type="scientific">Loigolactobacillus jiayinensis</name>
    <dbReference type="NCBI Taxonomy" id="2486016"/>
    <lineage>
        <taxon>Bacteria</taxon>
        <taxon>Bacillati</taxon>
        <taxon>Bacillota</taxon>
        <taxon>Bacilli</taxon>
        <taxon>Lactobacillales</taxon>
        <taxon>Lactobacillaceae</taxon>
        <taxon>Loigolactobacillus</taxon>
    </lineage>
</organism>
<proteinExistence type="predicted"/>
<evidence type="ECO:0000256" key="3">
    <source>
        <dbReference type="ARBA" id="ARBA00023163"/>
    </source>
</evidence>
<name>A0ABW1RD51_9LACO</name>
<dbReference type="SUPFAM" id="SSF46785">
    <property type="entry name" value="Winged helix' DNA-binding domain"/>
    <property type="match status" value="1"/>
</dbReference>
<dbReference type="PROSITE" id="PS50949">
    <property type="entry name" value="HTH_GNTR"/>
    <property type="match status" value="1"/>
</dbReference>
<protein>
    <submittedName>
        <fullName evidence="5">GntR family transcriptional regulator</fullName>
    </submittedName>
</protein>
<dbReference type="Proteomes" id="UP001596289">
    <property type="component" value="Unassembled WGS sequence"/>
</dbReference>
<dbReference type="InterPro" id="IPR036390">
    <property type="entry name" value="WH_DNA-bd_sf"/>
</dbReference>
<keyword evidence="3" id="KW-0804">Transcription</keyword>
<dbReference type="CDD" id="cd07377">
    <property type="entry name" value="WHTH_GntR"/>
    <property type="match status" value="1"/>
</dbReference>
<dbReference type="InterPro" id="IPR011663">
    <property type="entry name" value="UTRA"/>
</dbReference>
<dbReference type="Gene3D" id="3.40.1410.10">
    <property type="entry name" value="Chorismate lyase-like"/>
    <property type="match status" value="1"/>
</dbReference>
<dbReference type="Pfam" id="PF07702">
    <property type="entry name" value="UTRA"/>
    <property type="match status" value="1"/>
</dbReference>
<evidence type="ECO:0000259" key="4">
    <source>
        <dbReference type="PROSITE" id="PS50949"/>
    </source>
</evidence>
<evidence type="ECO:0000313" key="6">
    <source>
        <dbReference type="Proteomes" id="UP001596289"/>
    </source>
</evidence>
<dbReference type="InterPro" id="IPR050679">
    <property type="entry name" value="Bact_HTH_transcr_reg"/>
</dbReference>
<dbReference type="SMART" id="SM00866">
    <property type="entry name" value="UTRA"/>
    <property type="match status" value="1"/>
</dbReference>
<dbReference type="RefSeq" id="WP_386699084.1">
    <property type="nucleotide sequence ID" value="NZ_JBHSSL010000018.1"/>
</dbReference>
<dbReference type="PANTHER" id="PTHR44846:SF4">
    <property type="entry name" value="HTH GNTR-TYPE DOMAIN-CONTAINING PROTEIN"/>
    <property type="match status" value="1"/>
</dbReference>
<evidence type="ECO:0000313" key="5">
    <source>
        <dbReference type="EMBL" id="MFC6169432.1"/>
    </source>
</evidence>
<dbReference type="Gene3D" id="1.10.10.10">
    <property type="entry name" value="Winged helix-like DNA-binding domain superfamily/Winged helix DNA-binding domain"/>
    <property type="match status" value="1"/>
</dbReference>
<gene>
    <name evidence="5" type="ORF">ACFQGP_02430</name>
</gene>
<keyword evidence="1" id="KW-0805">Transcription regulation</keyword>
<sequence>MYHDIAEVLIQEIEAGLFPEKLPTEEQLRARFQVSRDTIHKAIELITQKGLVRRIQGSGYFINHINVAEKTVVNLSLGYTTKRKKLTSKIITFDKITADASLTERYNVALNTPLTRIVRLRYLNDELYNLETAYYVDAVVPFISNEAATDSIFEFIRKAYGIYATSSDQYLAQEKLTATEAELLHKTTTEQQLTLYQTNYYGNQAYNLARTIFVYPDLNLYFHITNKMDK</sequence>
<dbReference type="PRINTS" id="PR00035">
    <property type="entry name" value="HTHGNTR"/>
</dbReference>
<keyword evidence="6" id="KW-1185">Reference proteome</keyword>
<evidence type="ECO:0000256" key="2">
    <source>
        <dbReference type="ARBA" id="ARBA00023125"/>
    </source>
</evidence>
<dbReference type="EMBL" id="JBHSSL010000018">
    <property type="protein sequence ID" value="MFC6169432.1"/>
    <property type="molecule type" value="Genomic_DNA"/>
</dbReference>
<dbReference type="InterPro" id="IPR036388">
    <property type="entry name" value="WH-like_DNA-bd_sf"/>
</dbReference>
<accession>A0ABW1RD51</accession>
<comment type="caution">
    <text evidence="5">The sequence shown here is derived from an EMBL/GenBank/DDBJ whole genome shotgun (WGS) entry which is preliminary data.</text>
</comment>
<dbReference type="SUPFAM" id="SSF64288">
    <property type="entry name" value="Chorismate lyase-like"/>
    <property type="match status" value="1"/>
</dbReference>
<dbReference type="Pfam" id="PF00392">
    <property type="entry name" value="GntR"/>
    <property type="match status" value="1"/>
</dbReference>
<evidence type="ECO:0000256" key="1">
    <source>
        <dbReference type="ARBA" id="ARBA00023015"/>
    </source>
</evidence>
<dbReference type="InterPro" id="IPR028978">
    <property type="entry name" value="Chorismate_lyase_/UTRA_dom_sf"/>
</dbReference>